<accession>A0A919VQ95</accession>
<keyword evidence="2 7" id="KW-0813">Transport</keyword>
<dbReference type="RefSeq" id="WP_212998879.1">
    <property type="nucleotide sequence ID" value="NZ_BAAATW010000015.1"/>
</dbReference>
<feature type="transmembrane region" description="Helical" evidence="7">
    <location>
        <begin position="39"/>
        <end position="57"/>
    </location>
</feature>
<dbReference type="PROSITE" id="PS50928">
    <property type="entry name" value="ABC_TM1"/>
    <property type="match status" value="1"/>
</dbReference>
<dbReference type="Gene3D" id="1.10.3720.10">
    <property type="entry name" value="MetI-like"/>
    <property type="match status" value="1"/>
</dbReference>
<keyword evidence="10" id="KW-1185">Reference proteome</keyword>
<keyword evidence="3" id="KW-1003">Cell membrane</keyword>
<feature type="transmembrane region" description="Helical" evidence="7">
    <location>
        <begin position="248"/>
        <end position="271"/>
    </location>
</feature>
<dbReference type="Pfam" id="PF00528">
    <property type="entry name" value="BPD_transp_1"/>
    <property type="match status" value="1"/>
</dbReference>
<keyword evidence="6 7" id="KW-0472">Membrane</keyword>
<evidence type="ECO:0000256" key="3">
    <source>
        <dbReference type="ARBA" id="ARBA00022475"/>
    </source>
</evidence>
<dbReference type="PANTHER" id="PTHR30151:SF20">
    <property type="entry name" value="ABC TRANSPORTER PERMEASE PROTEIN HI_0355-RELATED"/>
    <property type="match status" value="1"/>
</dbReference>
<feature type="transmembrane region" description="Helical" evidence="7">
    <location>
        <begin position="204"/>
        <end position="228"/>
    </location>
</feature>
<organism evidence="9 10">
    <name type="scientific">Winogradskya consettensis</name>
    <dbReference type="NCBI Taxonomy" id="113560"/>
    <lineage>
        <taxon>Bacteria</taxon>
        <taxon>Bacillati</taxon>
        <taxon>Actinomycetota</taxon>
        <taxon>Actinomycetes</taxon>
        <taxon>Micromonosporales</taxon>
        <taxon>Micromonosporaceae</taxon>
        <taxon>Winogradskya</taxon>
    </lineage>
</organism>
<feature type="transmembrane region" description="Helical" evidence="7">
    <location>
        <begin position="93"/>
        <end position="112"/>
    </location>
</feature>
<comment type="caution">
    <text evidence="9">The sequence shown here is derived from an EMBL/GenBank/DDBJ whole genome shotgun (WGS) entry which is preliminary data.</text>
</comment>
<keyword evidence="5 7" id="KW-1133">Transmembrane helix</keyword>
<keyword evidence="4 7" id="KW-0812">Transmembrane</keyword>
<protein>
    <submittedName>
        <fullName evidence="9">Nitrate ABC transporter permease</fullName>
    </submittedName>
</protein>
<comment type="similarity">
    <text evidence="7">Belongs to the binding-protein-dependent transport system permease family.</text>
</comment>
<name>A0A919VQ95_9ACTN</name>
<dbReference type="EMBL" id="BOQP01000021">
    <property type="protein sequence ID" value="GIM74679.1"/>
    <property type="molecule type" value="Genomic_DNA"/>
</dbReference>
<evidence type="ECO:0000256" key="2">
    <source>
        <dbReference type="ARBA" id="ARBA00022448"/>
    </source>
</evidence>
<evidence type="ECO:0000259" key="8">
    <source>
        <dbReference type="PROSITE" id="PS50928"/>
    </source>
</evidence>
<dbReference type="Proteomes" id="UP000680865">
    <property type="component" value="Unassembled WGS sequence"/>
</dbReference>
<reference evidence="9" key="1">
    <citation type="submission" date="2021-03" db="EMBL/GenBank/DDBJ databases">
        <title>Whole genome shotgun sequence of Actinoplanes consettensis NBRC 14913.</title>
        <authorList>
            <person name="Komaki H."/>
            <person name="Tamura T."/>
        </authorList>
    </citation>
    <scope>NUCLEOTIDE SEQUENCE</scope>
    <source>
        <strain evidence="9">NBRC 14913</strain>
    </source>
</reference>
<feature type="domain" description="ABC transmembrane type-1" evidence="8">
    <location>
        <begin position="82"/>
        <end position="272"/>
    </location>
</feature>
<dbReference type="CDD" id="cd06261">
    <property type="entry name" value="TM_PBP2"/>
    <property type="match status" value="1"/>
</dbReference>
<dbReference type="GO" id="GO:0005886">
    <property type="term" value="C:plasma membrane"/>
    <property type="evidence" value="ECO:0007669"/>
    <property type="project" value="UniProtKB-SubCell"/>
</dbReference>
<dbReference type="PANTHER" id="PTHR30151">
    <property type="entry name" value="ALKANE SULFONATE ABC TRANSPORTER-RELATED, MEMBRANE SUBUNIT"/>
    <property type="match status" value="1"/>
</dbReference>
<evidence type="ECO:0000313" key="9">
    <source>
        <dbReference type="EMBL" id="GIM74679.1"/>
    </source>
</evidence>
<comment type="subcellular location">
    <subcellularLocation>
        <location evidence="1 7">Cell membrane</location>
        <topology evidence="1 7">Multi-pass membrane protein</topology>
    </subcellularLocation>
</comment>
<dbReference type="SUPFAM" id="SSF161098">
    <property type="entry name" value="MetI-like"/>
    <property type="match status" value="1"/>
</dbReference>
<dbReference type="InterPro" id="IPR000515">
    <property type="entry name" value="MetI-like"/>
</dbReference>
<evidence type="ECO:0000256" key="1">
    <source>
        <dbReference type="ARBA" id="ARBA00004651"/>
    </source>
</evidence>
<evidence type="ECO:0000256" key="5">
    <source>
        <dbReference type="ARBA" id="ARBA00022989"/>
    </source>
</evidence>
<dbReference type="GO" id="GO:0055085">
    <property type="term" value="P:transmembrane transport"/>
    <property type="evidence" value="ECO:0007669"/>
    <property type="project" value="InterPro"/>
</dbReference>
<dbReference type="AlphaFoldDB" id="A0A919VQ95"/>
<evidence type="ECO:0000313" key="10">
    <source>
        <dbReference type="Proteomes" id="UP000680865"/>
    </source>
</evidence>
<gene>
    <name evidence="9" type="ORF">Aco04nite_41540</name>
</gene>
<feature type="transmembrane region" description="Helical" evidence="7">
    <location>
        <begin position="124"/>
        <end position="146"/>
    </location>
</feature>
<evidence type="ECO:0000256" key="7">
    <source>
        <dbReference type="RuleBase" id="RU363032"/>
    </source>
</evidence>
<evidence type="ECO:0000256" key="4">
    <source>
        <dbReference type="ARBA" id="ARBA00022692"/>
    </source>
</evidence>
<dbReference type="InterPro" id="IPR035906">
    <property type="entry name" value="MetI-like_sf"/>
</dbReference>
<sequence>MNAAEDVLTVTEPEPELIVVPPVRRPMWRPGLGFLHPRMWLPLVLMLAVLATLWTWGAHSMPYLLPPLGDIGATLREDADYYLNNAWVTLKEALMGLGLGLVAAFVLAVITSEFPLARRAIMPVAVILNVTPLVAIAPALVVAFGFGAAPKLIVTGLICFFPILINTSMGLRAVPQPVLQVYQTVNASRLETLWYIRIPMAMPYLFAALRIVFPLSVVGAVVAELSAAGSSAGLGTAISLASSMNRLAAVYASIAILALLGSVLLLLVTALERRVLHWHESRQGNGG</sequence>
<feature type="transmembrane region" description="Helical" evidence="7">
    <location>
        <begin position="152"/>
        <end position="171"/>
    </location>
</feature>
<evidence type="ECO:0000256" key="6">
    <source>
        <dbReference type="ARBA" id="ARBA00023136"/>
    </source>
</evidence>
<proteinExistence type="inferred from homology"/>